<gene>
    <name evidence="2" type="ORF">SAMN05216286_0770</name>
</gene>
<keyword evidence="1" id="KW-1133">Transmembrane helix</keyword>
<keyword evidence="1" id="KW-0472">Membrane</keyword>
<accession>A0AA94H0L5</accession>
<dbReference type="AlphaFoldDB" id="A0AA94H0L5"/>
<dbReference type="EMBL" id="FOKO01000001">
    <property type="protein sequence ID" value="SFB76790.1"/>
    <property type="molecule type" value="Genomic_DNA"/>
</dbReference>
<reference evidence="2 3" key="1">
    <citation type="submission" date="2016-10" db="EMBL/GenBank/DDBJ databases">
        <authorList>
            <person name="Varghese N."/>
            <person name="Submissions S."/>
        </authorList>
    </citation>
    <scope>NUCLEOTIDE SEQUENCE [LARGE SCALE GENOMIC DNA]</scope>
    <source>
        <strain evidence="2 3">CGMCC 1.7012</strain>
    </source>
</reference>
<evidence type="ECO:0000256" key="1">
    <source>
        <dbReference type="SAM" id="Phobius"/>
    </source>
</evidence>
<feature type="transmembrane region" description="Helical" evidence="1">
    <location>
        <begin position="9"/>
        <end position="28"/>
    </location>
</feature>
<sequence>MQQFNVREFLAVAFALALVIGFAHLWVLSY</sequence>
<evidence type="ECO:0000313" key="3">
    <source>
        <dbReference type="Proteomes" id="UP000182314"/>
    </source>
</evidence>
<keyword evidence="1" id="KW-0812">Transmembrane</keyword>
<proteinExistence type="predicted"/>
<protein>
    <submittedName>
        <fullName evidence="2">Uncharacterized protein</fullName>
    </submittedName>
</protein>
<dbReference type="Proteomes" id="UP000182314">
    <property type="component" value="Unassembled WGS sequence"/>
</dbReference>
<comment type="caution">
    <text evidence="2">The sequence shown here is derived from an EMBL/GenBank/DDBJ whole genome shotgun (WGS) entry which is preliminary data.</text>
</comment>
<evidence type="ECO:0000313" key="2">
    <source>
        <dbReference type="EMBL" id="SFB76790.1"/>
    </source>
</evidence>
<name>A0AA94H0L5_9ENTR</name>
<organism evidence="2 3">
    <name type="scientific">Kosakonia oryzae</name>
    <dbReference type="NCBI Taxonomy" id="497725"/>
    <lineage>
        <taxon>Bacteria</taxon>
        <taxon>Pseudomonadati</taxon>
        <taxon>Pseudomonadota</taxon>
        <taxon>Gammaproteobacteria</taxon>
        <taxon>Enterobacterales</taxon>
        <taxon>Enterobacteriaceae</taxon>
        <taxon>Kosakonia</taxon>
    </lineage>
</organism>